<sequence>MLSSPFVEDVSVPIDADAPGATLSIRAWRVRGDGTGPRVHLQAGLHADEIPGMLVLHLLLPRLVAAAEAGHLKGTITVVPQANPLGAGQFAQGRILGRYHFQTNRNFNRGFPDSVAAGGVGSAFVSWQARLASLARHADIVLDLHTDDEAVPYLYLHTGFWPAGRDLAVALGTELVILWEGDSGGAFEEVVIDPWLAESRLDGRLVSTIELRGQADVDETTAQADADGLYAFLCARGVIDAPATLPAWTGTVAPMGHMETVTAPQAGLIVFDVPLGAEVAAGTRFARIITRPGDPASEIPLVAPQAGRLVTRYRDRLIPRGDIAAKFACEGPSSTWSSGALDP</sequence>
<keyword evidence="7" id="KW-1185">Reference proteome</keyword>
<dbReference type="InterPro" id="IPR055438">
    <property type="entry name" value="AstE_AspA_cat"/>
</dbReference>
<dbReference type="Pfam" id="PF24827">
    <property type="entry name" value="AstE_AspA_cat"/>
    <property type="match status" value="1"/>
</dbReference>
<dbReference type="RefSeq" id="WP_208948173.1">
    <property type="nucleotide sequence ID" value="NZ_VWNA01000001.1"/>
</dbReference>
<dbReference type="Gene3D" id="3.40.630.10">
    <property type="entry name" value="Zn peptidases"/>
    <property type="match status" value="2"/>
</dbReference>
<comment type="cofactor">
    <cofactor evidence="1">
        <name>Zn(2+)</name>
        <dbReference type="ChEBI" id="CHEBI:29105"/>
    </cofactor>
</comment>
<evidence type="ECO:0000256" key="2">
    <source>
        <dbReference type="ARBA" id="ARBA00022723"/>
    </source>
</evidence>
<keyword evidence="2" id="KW-0479">Metal-binding</keyword>
<evidence type="ECO:0000256" key="1">
    <source>
        <dbReference type="ARBA" id="ARBA00001947"/>
    </source>
</evidence>
<evidence type="ECO:0000256" key="4">
    <source>
        <dbReference type="ARBA" id="ARBA00022833"/>
    </source>
</evidence>
<gene>
    <name evidence="6" type="ORF">F0357_02055</name>
</gene>
<reference evidence="6 7" key="1">
    <citation type="submission" date="2019-09" db="EMBL/GenBank/DDBJ databases">
        <title>Segnochrobactrum spirostomi gen. nov., sp. nov., isolated from the ciliate Spirostomum cf. yagiui and description of a novel family, Segnochrobactraceae fam. nov. within the order Rhizobiales of the class Alphaproteobacteria.</title>
        <authorList>
            <person name="Akter S."/>
            <person name="Shazib S.U.A."/>
            <person name="Shin M.K."/>
        </authorList>
    </citation>
    <scope>NUCLEOTIDE SEQUENCE [LARGE SCALE GENOMIC DNA]</scope>
    <source>
        <strain evidence="6 7">Sp-1</strain>
    </source>
</reference>
<keyword evidence="4" id="KW-0862">Zinc</keyword>
<dbReference type="GO" id="GO:0016788">
    <property type="term" value="F:hydrolase activity, acting on ester bonds"/>
    <property type="evidence" value="ECO:0007669"/>
    <property type="project" value="InterPro"/>
</dbReference>
<proteinExistence type="predicted"/>
<dbReference type="EMBL" id="VWNA01000001">
    <property type="protein sequence ID" value="MQT11477.1"/>
    <property type="molecule type" value="Genomic_DNA"/>
</dbReference>
<accession>A0A6A7XZD6</accession>
<organism evidence="6 7">
    <name type="scientific">Segnochrobactrum spirostomi</name>
    <dbReference type="NCBI Taxonomy" id="2608987"/>
    <lineage>
        <taxon>Bacteria</taxon>
        <taxon>Pseudomonadati</taxon>
        <taxon>Pseudomonadota</taxon>
        <taxon>Alphaproteobacteria</taxon>
        <taxon>Hyphomicrobiales</taxon>
        <taxon>Segnochrobactraceae</taxon>
        <taxon>Segnochrobactrum</taxon>
    </lineage>
</organism>
<evidence type="ECO:0000259" key="5">
    <source>
        <dbReference type="Pfam" id="PF24827"/>
    </source>
</evidence>
<comment type="caution">
    <text evidence="6">The sequence shown here is derived from an EMBL/GenBank/DDBJ whole genome shotgun (WGS) entry which is preliminary data.</text>
</comment>
<evidence type="ECO:0000256" key="3">
    <source>
        <dbReference type="ARBA" id="ARBA00022801"/>
    </source>
</evidence>
<keyword evidence="3" id="KW-0378">Hydrolase</keyword>
<dbReference type="Proteomes" id="UP000332515">
    <property type="component" value="Unassembled WGS sequence"/>
</dbReference>
<dbReference type="AlphaFoldDB" id="A0A6A7XZD6"/>
<feature type="domain" description="Succinylglutamate desuccinylase/Aspartoacylase catalytic" evidence="5">
    <location>
        <begin position="36"/>
        <end position="233"/>
    </location>
</feature>
<dbReference type="SUPFAM" id="SSF53187">
    <property type="entry name" value="Zn-dependent exopeptidases"/>
    <property type="match status" value="1"/>
</dbReference>
<protein>
    <submittedName>
        <fullName evidence="6">Succinylglutamate desuccinylase/aspartoacylase family protein</fullName>
    </submittedName>
</protein>
<name>A0A6A7XZD6_9HYPH</name>
<dbReference type="InterPro" id="IPR053138">
    <property type="entry name" value="N-alpha-Ac-DABA_deacetylase"/>
</dbReference>
<dbReference type="GO" id="GO:0046872">
    <property type="term" value="F:metal ion binding"/>
    <property type="evidence" value="ECO:0007669"/>
    <property type="project" value="UniProtKB-KW"/>
</dbReference>
<dbReference type="PANTHER" id="PTHR37326:SF1">
    <property type="entry name" value="BLL3975 PROTEIN"/>
    <property type="match status" value="1"/>
</dbReference>
<evidence type="ECO:0000313" key="7">
    <source>
        <dbReference type="Proteomes" id="UP000332515"/>
    </source>
</evidence>
<evidence type="ECO:0000313" key="6">
    <source>
        <dbReference type="EMBL" id="MQT11477.1"/>
    </source>
</evidence>
<dbReference type="PANTHER" id="PTHR37326">
    <property type="entry name" value="BLL3975 PROTEIN"/>
    <property type="match status" value="1"/>
</dbReference>